<dbReference type="EMBL" id="ML976661">
    <property type="protein sequence ID" value="KAF1978055.1"/>
    <property type="molecule type" value="Genomic_DNA"/>
</dbReference>
<dbReference type="PANTHER" id="PTHR43669:SF4">
    <property type="entry name" value="SHORT-CHAIN DEHYDROGENASE"/>
    <property type="match status" value="1"/>
</dbReference>
<proteinExistence type="inferred from homology"/>
<dbReference type="GO" id="GO:0016491">
    <property type="term" value="F:oxidoreductase activity"/>
    <property type="evidence" value="ECO:0007669"/>
    <property type="project" value="UniProtKB-KW"/>
</dbReference>
<dbReference type="InterPro" id="IPR036291">
    <property type="entry name" value="NAD(P)-bd_dom_sf"/>
</dbReference>
<evidence type="ECO:0008006" key="5">
    <source>
        <dbReference type="Google" id="ProtNLM"/>
    </source>
</evidence>
<evidence type="ECO:0000313" key="3">
    <source>
        <dbReference type="EMBL" id="KAF1978055.1"/>
    </source>
</evidence>
<evidence type="ECO:0000256" key="1">
    <source>
        <dbReference type="ARBA" id="ARBA00006484"/>
    </source>
</evidence>
<reference evidence="3" key="1">
    <citation type="journal article" date="2020" name="Stud. Mycol.">
        <title>101 Dothideomycetes genomes: a test case for predicting lifestyles and emergence of pathogens.</title>
        <authorList>
            <person name="Haridas S."/>
            <person name="Albert R."/>
            <person name="Binder M."/>
            <person name="Bloem J."/>
            <person name="Labutti K."/>
            <person name="Salamov A."/>
            <person name="Andreopoulos B."/>
            <person name="Baker S."/>
            <person name="Barry K."/>
            <person name="Bills G."/>
            <person name="Bluhm B."/>
            <person name="Cannon C."/>
            <person name="Castanera R."/>
            <person name="Culley D."/>
            <person name="Daum C."/>
            <person name="Ezra D."/>
            <person name="Gonzalez J."/>
            <person name="Henrissat B."/>
            <person name="Kuo A."/>
            <person name="Liang C."/>
            <person name="Lipzen A."/>
            <person name="Lutzoni F."/>
            <person name="Magnuson J."/>
            <person name="Mondo S."/>
            <person name="Nolan M."/>
            <person name="Ohm R."/>
            <person name="Pangilinan J."/>
            <person name="Park H.-J."/>
            <person name="Ramirez L."/>
            <person name="Alfaro M."/>
            <person name="Sun H."/>
            <person name="Tritt A."/>
            <person name="Yoshinaga Y."/>
            <person name="Zwiers L.-H."/>
            <person name="Turgeon B."/>
            <person name="Goodwin S."/>
            <person name="Spatafora J."/>
            <person name="Crous P."/>
            <person name="Grigoriev I."/>
        </authorList>
    </citation>
    <scope>NUCLEOTIDE SEQUENCE</scope>
    <source>
        <strain evidence="3">CBS 107.79</strain>
    </source>
</reference>
<sequence length="248" mass="27081">MAHKVLFFLGAGRNVGAASVALFKSQGYKITSVARTIKPNVGMYSDMHLTADFSDPQAVEKIFEKVEQNLGVPNVVVYNPYSWSIGPEPWNPISAPLADFQKDLAINTVSAYAATRAAVSAFDKLPSDAKQTFIYTGNAGNTNTIPEFLELGIGKSSTWFLIQALAAAPSFASKGCHFYYVDEHTPLGKAMHYISGPGHAEFFLHLSESQEQEEPLASFRAVLPRSTTEDTLDPIYGRPGTVESRYGY</sequence>
<dbReference type="OrthoDB" id="5336600at2759"/>
<name>A0A6A5VMF2_9PLEO</name>
<keyword evidence="4" id="KW-1185">Reference proteome</keyword>
<dbReference type="PANTHER" id="PTHR43669">
    <property type="entry name" value="5-KETO-D-GLUCONATE 5-REDUCTASE"/>
    <property type="match status" value="1"/>
</dbReference>
<evidence type="ECO:0000256" key="2">
    <source>
        <dbReference type="ARBA" id="ARBA00023002"/>
    </source>
</evidence>
<dbReference type="AlphaFoldDB" id="A0A6A5VMF2"/>
<organism evidence="3 4">
    <name type="scientific">Bimuria novae-zelandiae CBS 107.79</name>
    <dbReference type="NCBI Taxonomy" id="1447943"/>
    <lineage>
        <taxon>Eukaryota</taxon>
        <taxon>Fungi</taxon>
        <taxon>Dikarya</taxon>
        <taxon>Ascomycota</taxon>
        <taxon>Pezizomycotina</taxon>
        <taxon>Dothideomycetes</taxon>
        <taxon>Pleosporomycetidae</taxon>
        <taxon>Pleosporales</taxon>
        <taxon>Massarineae</taxon>
        <taxon>Didymosphaeriaceae</taxon>
        <taxon>Bimuria</taxon>
    </lineage>
</organism>
<dbReference type="Proteomes" id="UP000800036">
    <property type="component" value="Unassembled WGS sequence"/>
</dbReference>
<dbReference type="SUPFAM" id="SSF51735">
    <property type="entry name" value="NAD(P)-binding Rossmann-fold domains"/>
    <property type="match status" value="1"/>
</dbReference>
<accession>A0A6A5VMF2</accession>
<gene>
    <name evidence="3" type="ORF">BU23DRAFT_577544</name>
</gene>
<keyword evidence="2" id="KW-0560">Oxidoreductase</keyword>
<protein>
    <recommendedName>
        <fullName evidence="5">NAD(P)-binding protein</fullName>
    </recommendedName>
</protein>
<dbReference type="Gene3D" id="3.40.50.720">
    <property type="entry name" value="NAD(P)-binding Rossmann-like Domain"/>
    <property type="match status" value="1"/>
</dbReference>
<evidence type="ECO:0000313" key="4">
    <source>
        <dbReference type="Proteomes" id="UP000800036"/>
    </source>
</evidence>
<comment type="similarity">
    <text evidence="1">Belongs to the short-chain dehydrogenases/reductases (SDR) family.</text>
</comment>